<dbReference type="KEGG" id="cqu:CpipJ_CPIJ017264"/>
<name>B0XD27_CULQU</name>
<protein>
    <submittedName>
        <fullName evidence="1 2">26S proteasome regulatory subunit rpn2</fullName>
    </submittedName>
</protein>
<dbReference type="HOGENOM" id="CLU_3191837_0_0_1"/>
<sequence>MANTTAELAVESSSVLAPAINMQNITSAAVVHFLLDELVRELKLFA</sequence>
<evidence type="ECO:0000313" key="2">
    <source>
        <dbReference type="EnsemblMetazoa" id="CPIJ017264-PA"/>
    </source>
</evidence>
<dbReference type="EnsemblMetazoa" id="CPIJ017264-RA">
    <property type="protein sequence ID" value="CPIJ017264-PA"/>
    <property type="gene ID" value="CPIJ017264"/>
</dbReference>
<evidence type="ECO:0000313" key="3">
    <source>
        <dbReference type="Proteomes" id="UP000002320"/>
    </source>
</evidence>
<dbReference type="EMBL" id="DS232735">
    <property type="protein sequence ID" value="EDS45262.1"/>
    <property type="molecule type" value="Genomic_DNA"/>
</dbReference>
<reference evidence="1" key="1">
    <citation type="submission" date="2007-03" db="EMBL/GenBank/DDBJ databases">
        <title>Annotation of Culex pipiens quinquefasciatus.</title>
        <authorList>
            <consortium name="The Broad Institute Genome Sequencing Platform"/>
            <person name="Atkinson P.W."/>
            <person name="Hemingway J."/>
            <person name="Christensen B.M."/>
            <person name="Higgs S."/>
            <person name="Kodira C."/>
            <person name="Hannick L."/>
            <person name="Megy K."/>
            <person name="O'Leary S."/>
            <person name="Pearson M."/>
            <person name="Haas B.J."/>
            <person name="Mauceli E."/>
            <person name="Wortman J.R."/>
            <person name="Lee N.H."/>
            <person name="Guigo R."/>
            <person name="Stanke M."/>
            <person name="Alvarado L."/>
            <person name="Amedeo P."/>
            <person name="Antoine C.H."/>
            <person name="Arensburger P."/>
            <person name="Bidwell S.L."/>
            <person name="Crawford M."/>
            <person name="Camaro F."/>
            <person name="Devon K."/>
            <person name="Engels R."/>
            <person name="Hammond M."/>
            <person name="Howarth C."/>
            <person name="Koehrsen M."/>
            <person name="Lawson D."/>
            <person name="Montgomery P."/>
            <person name="Nene V."/>
            <person name="Nusbaum C."/>
            <person name="Puiu D."/>
            <person name="Romero-Severson J."/>
            <person name="Severson D.W."/>
            <person name="Shumway M."/>
            <person name="Sisk P."/>
            <person name="Stolte C."/>
            <person name="Zeng Q."/>
            <person name="Eisenstadt E."/>
            <person name="Fraser-Liggett C."/>
            <person name="Strausberg R."/>
            <person name="Galagan J."/>
            <person name="Birren B."/>
            <person name="Collins F.H."/>
        </authorList>
    </citation>
    <scope>NUCLEOTIDE SEQUENCE [LARGE SCALE GENOMIC DNA]</scope>
    <source>
        <strain evidence="1">JHB</strain>
    </source>
</reference>
<keyword evidence="1" id="KW-0647">Proteasome</keyword>
<dbReference type="GO" id="GO:0000502">
    <property type="term" value="C:proteasome complex"/>
    <property type="evidence" value="ECO:0007669"/>
    <property type="project" value="UniProtKB-KW"/>
</dbReference>
<gene>
    <name evidence="2" type="primary">6051059</name>
    <name evidence="1" type="ORF">CpipJ_CPIJ017264</name>
</gene>
<dbReference type="VEuPathDB" id="VectorBase:CPIJ017264"/>
<dbReference type="Proteomes" id="UP000002320">
    <property type="component" value="Unassembled WGS sequence"/>
</dbReference>
<dbReference type="AlphaFoldDB" id="B0XD27"/>
<keyword evidence="3" id="KW-1185">Reference proteome</keyword>
<evidence type="ECO:0000313" key="1">
    <source>
        <dbReference type="EMBL" id="EDS45262.1"/>
    </source>
</evidence>
<organism>
    <name type="scientific">Culex quinquefasciatus</name>
    <name type="common">Southern house mosquito</name>
    <name type="synonym">Culex pungens</name>
    <dbReference type="NCBI Taxonomy" id="7176"/>
    <lineage>
        <taxon>Eukaryota</taxon>
        <taxon>Metazoa</taxon>
        <taxon>Ecdysozoa</taxon>
        <taxon>Arthropoda</taxon>
        <taxon>Hexapoda</taxon>
        <taxon>Insecta</taxon>
        <taxon>Pterygota</taxon>
        <taxon>Neoptera</taxon>
        <taxon>Endopterygota</taxon>
        <taxon>Diptera</taxon>
        <taxon>Nematocera</taxon>
        <taxon>Culicoidea</taxon>
        <taxon>Culicidae</taxon>
        <taxon>Culicinae</taxon>
        <taxon>Culicini</taxon>
        <taxon>Culex</taxon>
        <taxon>Culex</taxon>
    </lineage>
</organism>
<proteinExistence type="predicted"/>
<accession>B0XD27</accession>
<reference evidence="2" key="2">
    <citation type="submission" date="2021-02" db="UniProtKB">
        <authorList>
            <consortium name="EnsemblMetazoa"/>
        </authorList>
    </citation>
    <scope>IDENTIFICATION</scope>
    <source>
        <strain evidence="2">JHB</strain>
    </source>
</reference>
<dbReference type="InParanoid" id="B0XD27"/>